<evidence type="ECO:0000313" key="3">
    <source>
        <dbReference type="Proteomes" id="UP001064489"/>
    </source>
</evidence>
<gene>
    <name evidence="2" type="ORF">LWI28_005677</name>
</gene>
<accession>A0AAD5NJL4</accession>
<organism evidence="2 3">
    <name type="scientific">Acer negundo</name>
    <name type="common">Box elder</name>
    <dbReference type="NCBI Taxonomy" id="4023"/>
    <lineage>
        <taxon>Eukaryota</taxon>
        <taxon>Viridiplantae</taxon>
        <taxon>Streptophyta</taxon>
        <taxon>Embryophyta</taxon>
        <taxon>Tracheophyta</taxon>
        <taxon>Spermatophyta</taxon>
        <taxon>Magnoliopsida</taxon>
        <taxon>eudicotyledons</taxon>
        <taxon>Gunneridae</taxon>
        <taxon>Pentapetalae</taxon>
        <taxon>rosids</taxon>
        <taxon>malvids</taxon>
        <taxon>Sapindales</taxon>
        <taxon>Sapindaceae</taxon>
        <taxon>Hippocastanoideae</taxon>
        <taxon>Acereae</taxon>
        <taxon>Acer</taxon>
    </lineage>
</organism>
<dbReference type="EMBL" id="JAJSOW010000105">
    <property type="protein sequence ID" value="KAI9164986.1"/>
    <property type="molecule type" value="Genomic_DNA"/>
</dbReference>
<keyword evidence="3" id="KW-1185">Reference proteome</keyword>
<dbReference type="AlphaFoldDB" id="A0AAD5NJL4"/>
<protein>
    <submittedName>
        <fullName evidence="2">Uncharacterized protein</fullName>
    </submittedName>
</protein>
<evidence type="ECO:0000313" key="2">
    <source>
        <dbReference type="EMBL" id="KAI9164986.1"/>
    </source>
</evidence>
<reference evidence="2" key="1">
    <citation type="journal article" date="2022" name="Plant J.">
        <title>Strategies of tolerance reflected in two North American maple genomes.</title>
        <authorList>
            <person name="McEvoy S.L."/>
            <person name="Sezen U.U."/>
            <person name="Trouern-Trend A."/>
            <person name="McMahon S.M."/>
            <person name="Schaberg P.G."/>
            <person name="Yang J."/>
            <person name="Wegrzyn J.L."/>
            <person name="Swenson N.G."/>
        </authorList>
    </citation>
    <scope>NUCLEOTIDE SEQUENCE</scope>
    <source>
        <strain evidence="2">91603</strain>
    </source>
</reference>
<name>A0AAD5NJL4_ACENE</name>
<feature type="region of interest" description="Disordered" evidence="1">
    <location>
        <begin position="46"/>
        <end position="67"/>
    </location>
</feature>
<comment type="caution">
    <text evidence="2">The sequence shown here is derived from an EMBL/GenBank/DDBJ whole genome shotgun (WGS) entry which is preliminary data.</text>
</comment>
<reference evidence="2" key="2">
    <citation type="submission" date="2023-02" db="EMBL/GenBank/DDBJ databases">
        <authorList>
            <person name="Swenson N.G."/>
            <person name="Wegrzyn J.L."/>
            <person name="Mcevoy S.L."/>
        </authorList>
    </citation>
    <scope>NUCLEOTIDE SEQUENCE</scope>
    <source>
        <strain evidence="2">91603</strain>
        <tissue evidence="2">Leaf</tissue>
    </source>
</reference>
<dbReference type="Proteomes" id="UP001064489">
    <property type="component" value="Chromosome 10"/>
</dbReference>
<evidence type="ECO:0000256" key="1">
    <source>
        <dbReference type="SAM" id="MobiDB-lite"/>
    </source>
</evidence>
<feature type="compositionally biased region" description="Polar residues" evidence="1">
    <location>
        <begin position="57"/>
        <end position="67"/>
    </location>
</feature>
<proteinExistence type="predicted"/>
<sequence>MLRKGFRSTIGDSIRLRLLDQSCTSMRGMTKRIRQLVDNEQVNVQEAEVEDELVDAQQGTDNQNDEE</sequence>